<keyword evidence="5" id="KW-1185">Reference proteome</keyword>
<dbReference type="Proteomes" id="UP000261640">
    <property type="component" value="Unplaced"/>
</dbReference>
<keyword evidence="2" id="KW-0732">Signal</keyword>
<sequence>MKTLILAALLCALLALDTAQGQSCSSGWTLNKGRCFTYVPTAKTYRLSEVNCRSLGGNLASVHDAEEYAVIQKVISDAKGTGLIWIGGHDITQGKWKWTDGTPFTYTNWAPGQPDNWKDDENCLQISTEGRWFWNDLDCQTPLPSVCVRKL</sequence>
<dbReference type="InterPro" id="IPR016187">
    <property type="entry name" value="CTDL_fold"/>
</dbReference>
<evidence type="ECO:0000313" key="5">
    <source>
        <dbReference type="Proteomes" id="UP000261640"/>
    </source>
</evidence>
<dbReference type="Gene3D" id="3.10.100.10">
    <property type="entry name" value="Mannose-Binding Protein A, subunit A"/>
    <property type="match status" value="1"/>
</dbReference>
<protein>
    <submittedName>
        <fullName evidence="4">Ladderlectin-like</fullName>
    </submittedName>
</protein>
<name>A0A3Q3LI79_9TELE</name>
<dbReference type="SUPFAM" id="SSF56436">
    <property type="entry name" value="C-type lectin-like"/>
    <property type="match status" value="1"/>
</dbReference>
<dbReference type="SMART" id="SM00034">
    <property type="entry name" value="CLECT"/>
    <property type="match status" value="1"/>
</dbReference>
<reference evidence="4" key="2">
    <citation type="submission" date="2025-09" db="UniProtKB">
        <authorList>
            <consortium name="Ensembl"/>
        </authorList>
    </citation>
    <scope>IDENTIFICATION</scope>
</reference>
<dbReference type="PROSITE" id="PS00615">
    <property type="entry name" value="C_TYPE_LECTIN_1"/>
    <property type="match status" value="1"/>
</dbReference>
<keyword evidence="1" id="KW-1015">Disulfide bond</keyword>
<dbReference type="AlphaFoldDB" id="A0A3Q3LI79"/>
<dbReference type="Pfam" id="PF00059">
    <property type="entry name" value="Lectin_C"/>
    <property type="match status" value="1"/>
</dbReference>
<proteinExistence type="predicted"/>
<reference evidence="4" key="1">
    <citation type="submission" date="2025-08" db="UniProtKB">
        <authorList>
            <consortium name="Ensembl"/>
        </authorList>
    </citation>
    <scope>IDENTIFICATION</scope>
</reference>
<feature type="chain" id="PRO_5030081153" evidence="2">
    <location>
        <begin position="22"/>
        <end position="151"/>
    </location>
</feature>
<feature type="domain" description="C-type lectin" evidence="3">
    <location>
        <begin position="31"/>
        <end position="148"/>
    </location>
</feature>
<dbReference type="InterPro" id="IPR001304">
    <property type="entry name" value="C-type_lectin-like"/>
</dbReference>
<evidence type="ECO:0000313" key="4">
    <source>
        <dbReference type="Ensembl" id="ENSMAMP00000012942.2"/>
    </source>
</evidence>
<evidence type="ECO:0000259" key="3">
    <source>
        <dbReference type="PROSITE" id="PS50041"/>
    </source>
</evidence>
<dbReference type="PANTHER" id="PTHR22803">
    <property type="entry name" value="MANNOSE, PHOSPHOLIPASE, LECTIN RECEPTOR RELATED"/>
    <property type="match status" value="1"/>
</dbReference>
<dbReference type="InterPro" id="IPR050111">
    <property type="entry name" value="C-type_lectin/snaclec_domain"/>
</dbReference>
<dbReference type="CDD" id="cd00037">
    <property type="entry name" value="CLECT"/>
    <property type="match status" value="1"/>
</dbReference>
<dbReference type="InterPro" id="IPR018378">
    <property type="entry name" value="C-type_lectin_CS"/>
</dbReference>
<dbReference type="GeneTree" id="ENSGT00940000161814"/>
<accession>A0A3Q3LI79</accession>
<dbReference type="STRING" id="205130.ENSMAMP00000012942"/>
<dbReference type="Ensembl" id="ENSMAMT00000013294.2">
    <property type="protein sequence ID" value="ENSMAMP00000012942.2"/>
    <property type="gene ID" value="ENSMAMG00000007917.2"/>
</dbReference>
<dbReference type="InterPro" id="IPR016186">
    <property type="entry name" value="C-type_lectin-like/link_sf"/>
</dbReference>
<evidence type="ECO:0000256" key="2">
    <source>
        <dbReference type="SAM" id="SignalP"/>
    </source>
</evidence>
<feature type="signal peptide" evidence="2">
    <location>
        <begin position="1"/>
        <end position="21"/>
    </location>
</feature>
<dbReference type="PROSITE" id="PS50041">
    <property type="entry name" value="C_TYPE_LECTIN_2"/>
    <property type="match status" value="1"/>
</dbReference>
<organism evidence="4 5">
    <name type="scientific">Mastacembelus armatus</name>
    <name type="common">zig-zag eel</name>
    <dbReference type="NCBI Taxonomy" id="205130"/>
    <lineage>
        <taxon>Eukaryota</taxon>
        <taxon>Metazoa</taxon>
        <taxon>Chordata</taxon>
        <taxon>Craniata</taxon>
        <taxon>Vertebrata</taxon>
        <taxon>Euteleostomi</taxon>
        <taxon>Actinopterygii</taxon>
        <taxon>Neopterygii</taxon>
        <taxon>Teleostei</taxon>
        <taxon>Neoteleostei</taxon>
        <taxon>Acanthomorphata</taxon>
        <taxon>Anabantaria</taxon>
        <taxon>Synbranchiformes</taxon>
        <taxon>Mastacembelidae</taxon>
        <taxon>Mastacembelus</taxon>
    </lineage>
</organism>
<evidence type="ECO:0000256" key="1">
    <source>
        <dbReference type="ARBA" id="ARBA00023157"/>
    </source>
</evidence>